<comment type="caution">
    <text evidence="2">The sequence shown here is derived from an EMBL/GenBank/DDBJ whole genome shotgun (WGS) entry which is preliminary data.</text>
</comment>
<dbReference type="EMBL" id="SPQC01000021">
    <property type="protein sequence ID" value="TFU22164.1"/>
    <property type="molecule type" value="Genomic_DNA"/>
</dbReference>
<proteinExistence type="predicted"/>
<keyword evidence="1" id="KW-0732">Signal</keyword>
<gene>
    <name evidence="2" type="ORF">E4U03_06955</name>
</gene>
<name>A0A4Y9F310_9MICC</name>
<organism evidence="2 3">
    <name type="scientific">Rothia nasimurium</name>
    <dbReference type="NCBI Taxonomy" id="85336"/>
    <lineage>
        <taxon>Bacteria</taxon>
        <taxon>Bacillati</taxon>
        <taxon>Actinomycetota</taxon>
        <taxon>Actinomycetes</taxon>
        <taxon>Micrococcales</taxon>
        <taxon>Micrococcaceae</taxon>
        <taxon>Rothia</taxon>
    </lineage>
</organism>
<evidence type="ECO:0000313" key="3">
    <source>
        <dbReference type="Proteomes" id="UP000297951"/>
    </source>
</evidence>
<evidence type="ECO:0000313" key="2">
    <source>
        <dbReference type="EMBL" id="TFU22164.1"/>
    </source>
</evidence>
<dbReference type="RefSeq" id="WP_135012773.1">
    <property type="nucleotide sequence ID" value="NZ_JADGLK010000021.1"/>
</dbReference>
<accession>A0A4Y9F310</accession>
<sequence>MKSLRTPLGVTTLLGLSLTMAPGAFAADAVTVDTDTPIGAYWEKNKDALGAATGEQQTFANGATQQTFENGVVTQGKYGGVQAVTGAAGEAFMKAGGAEKFGNAESAPWKHSHCGLSITTHDGKTRWLVVLDEKTQAGSYINLNSAEAKAWQAERSKIRACFTNNAVVETTPVLPEAPAEPEAPADTNFGDAANEIADARAVAAANGVAVAETGGELTKATADLVIQDFGGNISAIYSIAQDRALMINTDALASYLSNPGQYGTYLYQNEYTKHWKTGALELRALFYNTTAENCSTPVTWDDHGYALYSTGTAVISHYFIQYDDYGTCINWDNQTTASPVTWGVGLMDRTATGTEIDTTYDWSAAKYIPLQQVLELRVDANKVVYIKADAQGKPLADAKPVESSALTEALNLSDRGRFSSYNDWAAGGNWNIWNEMTMLGAPVAEATEATANGTTIVTQQFEGGTLVWTKGTAFMNAELNDLGQAKLAWYTALGL</sequence>
<reference evidence="2 3" key="1">
    <citation type="submission" date="2019-03" db="EMBL/GenBank/DDBJ databases">
        <title>Diversity of the mouse oral microbiome.</title>
        <authorList>
            <person name="Joseph S."/>
            <person name="Aduse-Opoku J."/>
            <person name="Curtis M."/>
            <person name="Wade W."/>
            <person name="Hashim A."/>
        </authorList>
    </citation>
    <scope>NUCLEOTIDE SEQUENCE [LARGE SCALE GENOMIC DNA]</scope>
    <source>
        <strain evidence="3">irhom_31</strain>
    </source>
</reference>
<dbReference type="AlphaFoldDB" id="A0A4Y9F310"/>
<dbReference type="Proteomes" id="UP000297951">
    <property type="component" value="Unassembled WGS sequence"/>
</dbReference>
<evidence type="ECO:0000256" key="1">
    <source>
        <dbReference type="SAM" id="SignalP"/>
    </source>
</evidence>
<feature type="signal peptide" evidence="1">
    <location>
        <begin position="1"/>
        <end position="26"/>
    </location>
</feature>
<protein>
    <submittedName>
        <fullName evidence="2">Uncharacterized protein</fullName>
    </submittedName>
</protein>
<feature type="chain" id="PRO_5021494257" evidence="1">
    <location>
        <begin position="27"/>
        <end position="495"/>
    </location>
</feature>
<dbReference type="OrthoDB" id="9764271at2"/>